<dbReference type="PANTHER" id="PTHR47234">
    <property type="match status" value="1"/>
</dbReference>
<name>A0A1H4EX10_ALKAM</name>
<evidence type="ECO:0000259" key="12">
    <source>
        <dbReference type="Pfam" id="PF07715"/>
    </source>
</evidence>
<dbReference type="GO" id="GO:0009279">
    <property type="term" value="C:cell outer membrane"/>
    <property type="evidence" value="ECO:0007669"/>
    <property type="project" value="UniProtKB-SubCell"/>
</dbReference>
<evidence type="ECO:0000256" key="2">
    <source>
        <dbReference type="ARBA" id="ARBA00022448"/>
    </source>
</evidence>
<dbReference type="InterPro" id="IPR012910">
    <property type="entry name" value="Plug_dom"/>
</dbReference>
<dbReference type="AlphaFoldDB" id="A0A1H4EX10"/>
<feature type="domain" description="TonB-dependent receptor-like beta-barrel" evidence="11">
    <location>
        <begin position="413"/>
        <end position="872"/>
    </location>
</feature>
<keyword evidence="4 8" id="KW-0812">Transmembrane</keyword>
<keyword evidence="2 8" id="KW-0813">Transport</keyword>
<reference evidence="13 14" key="1">
    <citation type="submission" date="2016-10" db="EMBL/GenBank/DDBJ databases">
        <authorList>
            <person name="de Groot N.N."/>
        </authorList>
    </citation>
    <scope>NUCLEOTIDE SEQUENCE [LARGE SCALE GENOMIC DNA]</scope>
    <source>
        <strain evidence="13 14">CGMCC 1.3430</strain>
    </source>
</reference>
<dbReference type="EMBL" id="FNRM01000008">
    <property type="protein sequence ID" value="SEA89499.1"/>
    <property type="molecule type" value="Genomic_DNA"/>
</dbReference>
<keyword evidence="14" id="KW-1185">Reference proteome</keyword>
<feature type="domain" description="TonB-dependent receptor plug" evidence="12">
    <location>
        <begin position="51"/>
        <end position="163"/>
    </location>
</feature>
<proteinExistence type="inferred from homology"/>
<dbReference type="InterPro" id="IPR039426">
    <property type="entry name" value="TonB-dep_rcpt-like"/>
</dbReference>
<dbReference type="OrthoDB" id="9815954at2"/>
<keyword evidence="10" id="KW-0732">Signal</keyword>
<evidence type="ECO:0000259" key="11">
    <source>
        <dbReference type="Pfam" id="PF00593"/>
    </source>
</evidence>
<feature type="signal peptide" evidence="10">
    <location>
        <begin position="1"/>
        <end position="23"/>
    </location>
</feature>
<dbReference type="PROSITE" id="PS52016">
    <property type="entry name" value="TONB_DEPENDENT_REC_3"/>
    <property type="match status" value="1"/>
</dbReference>
<evidence type="ECO:0000256" key="6">
    <source>
        <dbReference type="ARBA" id="ARBA00023136"/>
    </source>
</evidence>
<dbReference type="RefSeq" id="WP_091344226.1">
    <property type="nucleotide sequence ID" value="NZ_FNRM01000008.1"/>
</dbReference>
<evidence type="ECO:0000256" key="4">
    <source>
        <dbReference type="ARBA" id="ARBA00022692"/>
    </source>
</evidence>
<keyword evidence="3 8" id="KW-1134">Transmembrane beta strand</keyword>
<dbReference type="Gene3D" id="2.40.170.20">
    <property type="entry name" value="TonB-dependent receptor, beta-barrel domain"/>
    <property type="match status" value="1"/>
</dbReference>
<dbReference type="InterPro" id="IPR000531">
    <property type="entry name" value="Beta-barrel_TonB"/>
</dbReference>
<keyword evidence="6 8" id="KW-0472">Membrane</keyword>
<dbReference type="SUPFAM" id="SSF56935">
    <property type="entry name" value="Porins"/>
    <property type="match status" value="1"/>
</dbReference>
<evidence type="ECO:0000256" key="8">
    <source>
        <dbReference type="PROSITE-ProRule" id="PRU01360"/>
    </source>
</evidence>
<evidence type="ECO:0000256" key="1">
    <source>
        <dbReference type="ARBA" id="ARBA00004571"/>
    </source>
</evidence>
<evidence type="ECO:0000313" key="13">
    <source>
        <dbReference type="EMBL" id="SEA89499.1"/>
    </source>
</evidence>
<sequence>MKHKKLTLLISMLLGTTVLSTQAQNQDEEVQAGTVERIAVTGSRLRQVDMEGASPITVIDSEAIIASGFNNVGDALRASNFNSFGSWGGGTNNDWASQSTVSMKGAGAARTLVLLDGQRMAKSPVMDGGAANLNTLPMAAVERIEVLSDGASAIYGTDAMAGVINVILKKDFSGSEVSVRREQTSRSGGGDSYDFSFTTGFSDASSNFIMTWEHKQSDPISMNSRAYEAPYVVAGGDPGLMDDWRMIWEWGRTIVKSSDGSWAYQTPLMNDDCSVYNKDGQNAFIGPVSSLDYPDDRACLYDHSVAANMTSGSNQDNILVIYNRELTPDIRLSARTYWANNRSTDVSAPVPGTIIFPHDLPSYTTAAGHTLRAVNQGDRIYYRFDSAGDRVAKHHDQILDFLVSLEGETSWGFWESALSVNRYGRFTWGTGYLYTDAVVGLIGQFDEDSNTFVGWDPRDPDSAVPGGAAANVDKYSKARAVDFSMGAGFDLLELPAGFVSAYLGASARKEHFLSDIDSLTKAGKIFGGSGGAGGEGDRTAKAVYTEIGVPLLDDLELNIAGRYDHYSDFGSTFNPQLGLRYTPLSNLLIRASYGEGFRAPTLADLYRGPTQGWYTITNYPLCYETEGEDIAGCTRRDSLYVDIGGNDKLDAETSKTTNIGVVWDINDAVSLTADFWELKIDNIITQLSPALISYTQAQLWQAADAAGVPRPSVSELFPNTSITFLPNGRIQSMAITTSNRGFEEKRGIDVQLRGRLSTDFGEFRADLGLSHITRFKRSQTVQTNMQELELGINEIGRIGSPSDRVNLTLNYRLGDHSLTYYGNFISSQKNKELDDSNNWIVANQVGSMVTHNLSYQLDLPWQGKVAIGVNNLTDEDPRFDKWGAYSRNLYSVHGRSMYLSYTQSF</sequence>
<dbReference type="Gene3D" id="2.170.130.10">
    <property type="entry name" value="TonB-dependent receptor, plug domain"/>
    <property type="match status" value="1"/>
</dbReference>
<gene>
    <name evidence="13" type="ORF">SAMN04488051_10851</name>
</gene>
<evidence type="ECO:0000256" key="3">
    <source>
        <dbReference type="ARBA" id="ARBA00022452"/>
    </source>
</evidence>
<evidence type="ECO:0000256" key="10">
    <source>
        <dbReference type="SAM" id="SignalP"/>
    </source>
</evidence>
<keyword evidence="7 8" id="KW-0998">Cell outer membrane</keyword>
<organism evidence="13 14">
    <name type="scientific">Alkalimonas amylolytica</name>
    <dbReference type="NCBI Taxonomy" id="152573"/>
    <lineage>
        <taxon>Bacteria</taxon>
        <taxon>Pseudomonadati</taxon>
        <taxon>Pseudomonadota</taxon>
        <taxon>Gammaproteobacteria</taxon>
        <taxon>Alkalimonas</taxon>
    </lineage>
</organism>
<evidence type="ECO:0000256" key="5">
    <source>
        <dbReference type="ARBA" id="ARBA00023077"/>
    </source>
</evidence>
<dbReference type="Proteomes" id="UP000198773">
    <property type="component" value="Unassembled WGS sequence"/>
</dbReference>
<dbReference type="InterPro" id="IPR037066">
    <property type="entry name" value="Plug_dom_sf"/>
</dbReference>
<dbReference type="PANTHER" id="PTHR47234:SF2">
    <property type="entry name" value="TONB-DEPENDENT RECEPTOR"/>
    <property type="match status" value="1"/>
</dbReference>
<dbReference type="Pfam" id="PF07715">
    <property type="entry name" value="Plug"/>
    <property type="match status" value="1"/>
</dbReference>
<dbReference type="Pfam" id="PF00593">
    <property type="entry name" value="TonB_dep_Rec_b-barrel"/>
    <property type="match status" value="1"/>
</dbReference>
<keyword evidence="5 9" id="KW-0798">TonB box</keyword>
<feature type="chain" id="PRO_5011713969" evidence="10">
    <location>
        <begin position="24"/>
        <end position="905"/>
    </location>
</feature>
<dbReference type="STRING" id="152573.SAMN04488051_10851"/>
<evidence type="ECO:0000256" key="9">
    <source>
        <dbReference type="RuleBase" id="RU003357"/>
    </source>
</evidence>
<protein>
    <submittedName>
        <fullName evidence="13">Iron complex outermembrane recepter protein</fullName>
    </submittedName>
</protein>
<dbReference type="InterPro" id="IPR036942">
    <property type="entry name" value="Beta-barrel_TonB_sf"/>
</dbReference>
<evidence type="ECO:0000313" key="14">
    <source>
        <dbReference type="Proteomes" id="UP000198773"/>
    </source>
</evidence>
<evidence type="ECO:0000256" key="7">
    <source>
        <dbReference type="ARBA" id="ARBA00023237"/>
    </source>
</evidence>
<comment type="similarity">
    <text evidence="8 9">Belongs to the TonB-dependent receptor family.</text>
</comment>
<comment type="subcellular location">
    <subcellularLocation>
        <location evidence="1 8">Cell outer membrane</location>
        <topology evidence="1 8">Multi-pass membrane protein</topology>
    </subcellularLocation>
</comment>
<accession>A0A1H4EX10</accession>